<dbReference type="InterPro" id="IPR035516">
    <property type="entry name" value="Gyrase/topoIV_suA_C"/>
</dbReference>
<dbReference type="AlphaFoldDB" id="A0A7S0HE07"/>
<dbReference type="GO" id="GO:0009330">
    <property type="term" value="C:DNA topoisomerase type II (double strand cut, ATP-hydrolyzing) complex"/>
    <property type="evidence" value="ECO:0007669"/>
    <property type="project" value="TreeGrafter"/>
</dbReference>
<accession>A0A7S0HE07</accession>
<protein>
    <recommendedName>
        <fullName evidence="2">DNA topoisomerase (ATP-hydrolyzing)</fullName>
    </recommendedName>
</protein>
<dbReference type="InterPro" id="IPR006691">
    <property type="entry name" value="GyrA/parC_rep"/>
</dbReference>
<proteinExistence type="predicted"/>
<gene>
    <name evidence="1" type="ORF">HPHI1048_LOCUS3678</name>
</gene>
<dbReference type="SUPFAM" id="SSF56719">
    <property type="entry name" value="Type II DNA topoisomerase"/>
    <property type="match status" value="1"/>
</dbReference>
<organism evidence="1">
    <name type="scientific">Hanusia phi</name>
    <dbReference type="NCBI Taxonomy" id="3032"/>
    <lineage>
        <taxon>Eukaryota</taxon>
        <taxon>Cryptophyceae</taxon>
        <taxon>Pyrenomonadales</taxon>
        <taxon>Geminigeraceae</taxon>
        <taxon>Hanusia</taxon>
    </lineage>
</organism>
<dbReference type="GO" id="GO:0005524">
    <property type="term" value="F:ATP binding"/>
    <property type="evidence" value="ECO:0007669"/>
    <property type="project" value="InterPro"/>
</dbReference>
<dbReference type="Gene3D" id="1.10.268.10">
    <property type="entry name" value="Topoisomerase, domain 3"/>
    <property type="match status" value="1"/>
</dbReference>
<dbReference type="InterPro" id="IPR050220">
    <property type="entry name" value="Type_II_DNA_Topoisomerases"/>
</dbReference>
<dbReference type="InterPro" id="IPR013760">
    <property type="entry name" value="Topo_IIA-like_dom_sf"/>
</dbReference>
<dbReference type="SUPFAM" id="SSF101904">
    <property type="entry name" value="GyrA/ParC C-terminal domain-like"/>
    <property type="match status" value="1"/>
</dbReference>
<dbReference type="EMBL" id="HBEO01005185">
    <property type="protein sequence ID" value="CAD8471579.1"/>
    <property type="molecule type" value="Transcribed_RNA"/>
</dbReference>
<dbReference type="PANTHER" id="PTHR43493:SF5">
    <property type="entry name" value="DNA GYRASE SUBUNIT A, CHLOROPLASTIC_MITOCHONDRIAL"/>
    <property type="match status" value="1"/>
</dbReference>
<reference evidence="1" key="1">
    <citation type="submission" date="2021-01" db="EMBL/GenBank/DDBJ databases">
        <authorList>
            <person name="Corre E."/>
            <person name="Pelletier E."/>
            <person name="Niang G."/>
            <person name="Scheremetjew M."/>
            <person name="Finn R."/>
            <person name="Kale V."/>
            <person name="Holt S."/>
            <person name="Cochrane G."/>
            <person name="Meng A."/>
            <person name="Brown T."/>
            <person name="Cohen L."/>
        </authorList>
    </citation>
    <scope>NUCLEOTIDE SEQUENCE</scope>
    <source>
        <strain evidence="1">CCMP325</strain>
    </source>
</reference>
<dbReference type="Gene3D" id="2.120.10.90">
    <property type="entry name" value="DNA gyrase/topoisomerase IV, subunit A, C-terminal"/>
    <property type="match status" value="1"/>
</dbReference>
<name>A0A7S0HE07_9CRYP</name>
<dbReference type="GO" id="GO:0006265">
    <property type="term" value="P:DNA topological change"/>
    <property type="evidence" value="ECO:0007669"/>
    <property type="project" value="InterPro"/>
</dbReference>
<sequence length="405" mass="45880">MEFGLSQEQSEAILNLQLRRLTKLESDKINTDFEVTKLSLNELKNILTSNNLIDSIIKNQIKNISNTHGFHRKTFLINANNEKMIEELDTVENYETIIMITNYYIKKILLEAFESQTRGTKGKKGLIITEGDEISHFFSCNNRDDLIAISSKGIAYKIKVSSIPISKRNSKGTPVLSILKDLENCIISSILPTSDYDNRKFFVLLTLKGLIKRTPISHFINISTRGLIILTINENDSLKWVRSCFPNDTVIISTKKGKCLRFAVSQKELKSTGRTSRGVKSIDLDYDDLISDFDIIPNHVIPSFMVLITEMGFGKRLKISEVKIQRRARKGVKVISLRLKKNDNLISSRFCTDSEEILISTKFGNVVKQKISDVTIQRKNSKGVIIQRLAEGDSVSKISIIKSTK</sequence>
<dbReference type="Pfam" id="PF03989">
    <property type="entry name" value="DNA_gyraseA_C"/>
    <property type="match status" value="6"/>
</dbReference>
<dbReference type="PANTHER" id="PTHR43493">
    <property type="entry name" value="DNA GYRASE/TOPOISOMERASE SUBUNIT A"/>
    <property type="match status" value="1"/>
</dbReference>
<dbReference type="InterPro" id="IPR013757">
    <property type="entry name" value="Topo_IIA_A_a_sf"/>
</dbReference>
<evidence type="ECO:0000313" key="1">
    <source>
        <dbReference type="EMBL" id="CAD8471579.1"/>
    </source>
</evidence>
<dbReference type="GO" id="GO:0003918">
    <property type="term" value="F:DNA topoisomerase type II (double strand cut, ATP-hydrolyzing) activity"/>
    <property type="evidence" value="ECO:0007669"/>
    <property type="project" value="InterPro"/>
</dbReference>
<evidence type="ECO:0008006" key="2">
    <source>
        <dbReference type="Google" id="ProtNLM"/>
    </source>
</evidence>
<dbReference type="GO" id="GO:0003677">
    <property type="term" value="F:DNA binding"/>
    <property type="evidence" value="ECO:0007669"/>
    <property type="project" value="InterPro"/>
</dbReference>